<evidence type="ECO:0000256" key="6">
    <source>
        <dbReference type="SAM" id="MobiDB-lite"/>
    </source>
</evidence>
<protein>
    <submittedName>
        <fullName evidence="8">C-C motif chemokine 3-like</fullName>
    </submittedName>
</protein>
<evidence type="ECO:0000256" key="4">
    <source>
        <dbReference type="ARBA" id="ARBA00022525"/>
    </source>
</evidence>
<dbReference type="SMART" id="SM00199">
    <property type="entry name" value="SCY"/>
    <property type="match status" value="1"/>
</dbReference>
<feature type="compositionally biased region" description="Polar residues" evidence="6">
    <location>
        <begin position="122"/>
        <end position="139"/>
    </location>
</feature>
<dbReference type="SUPFAM" id="SSF54117">
    <property type="entry name" value="Interleukin 8-like chemokines"/>
    <property type="match status" value="1"/>
</dbReference>
<dbReference type="InterPro" id="IPR001811">
    <property type="entry name" value="Chemokine_IL8-like_dom"/>
</dbReference>
<sequence length="158" mass="17647">GPKTCCVRFQRNKIPVRLITAYTETWQVCINPGIIFIMESGRRICADPRDQWVKQHMNKIDQRHYALMIAPQWQPGKPSTPTASGKLESTSHSTPEDDTEQWATSHSTPEDDTEQCEPGKPSTATASGKLESTSHSTPEAYTEQWVSDKPDSPATSNM</sequence>
<proteinExistence type="inferred from homology"/>
<organism evidence="8 9">
    <name type="scientific">Clarias magur</name>
    <name type="common">Asian catfish</name>
    <name type="synonym">Macropteronotus magur</name>
    <dbReference type="NCBI Taxonomy" id="1594786"/>
    <lineage>
        <taxon>Eukaryota</taxon>
        <taxon>Metazoa</taxon>
        <taxon>Chordata</taxon>
        <taxon>Craniata</taxon>
        <taxon>Vertebrata</taxon>
        <taxon>Euteleostomi</taxon>
        <taxon>Actinopterygii</taxon>
        <taxon>Neopterygii</taxon>
        <taxon>Teleostei</taxon>
        <taxon>Ostariophysi</taxon>
        <taxon>Siluriformes</taxon>
        <taxon>Clariidae</taxon>
        <taxon>Clarias</taxon>
    </lineage>
</organism>
<accession>A0A8J4TVU2</accession>
<evidence type="ECO:0000256" key="1">
    <source>
        <dbReference type="ARBA" id="ARBA00004613"/>
    </source>
</evidence>
<feature type="non-terminal residue" evidence="8">
    <location>
        <position position="1"/>
    </location>
</feature>
<dbReference type="PANTHER" id="PTHR12015">
    <property type="entry name" value="SMALL INDUCIBLE CYTOKINE A"/>
    <property type="match status" value="1"/>
</dbReference>
<dbReference type="Gene3D" id="2.40.50.40">
    <property type="match status" value="1"/>
</dbReference>
<dbReference type="EMBL" id="QNUK01001644">
    <property type="protein sequence ID" value="KAF5880120.1"/>
    <property type="molecule type" value="Genomic_DNA"/>
</dbReference>
<feature type="region of interest" description="Disordered" evidence="6">
    <location>
        <begin position="72"/>
        <end position="158"/>
    </location>
</feature>
<evidence type="ECO:0000313" key="9">
    <source>
        <dbReference type="Proteomes" id="UP000727407"/>
    </source>
</evidence>
<evidence type="ECO:0000313" key="8">
    <source>
        <dbReference type="EMBL" id="KAF5880120.1"/>
    </source>
</evidence>
<dbReference type="Pfam" id="PF00048">
    <property type="entry name" value="IL8"/>
    <property type="match status" value="1"/>
</dbReference>
<comment type="caution">
    <text evidence="8">The sequence shown here is derived from an EMBL/GenBank/DDBJ whole genome shotgun (WGS) entry which is preliminary data.</text>
</comment>
<comment type="similarity">
    <text evidence="2">Belongs to the intercrine beta (chemokine CC) family.</text>
</comment>
<reference evidence="8" key="1">
    <citation type="submission" date="2020-07" db="EMBL/GenBank/DDBJ databases">
        <title>Clarias magur genome sequencing, assembly and annotation.</title>
        <authorList>
            <person name="Kushwaha B."/>
            <person name="Kumar R."/>
            <person name="Das P."/>
            <person name="Joshi C.G."/>
            <person name="Kumar D."/>
            <person name="Nagpure N.S."/>
            <person name="Pandey M."/>
            <person name="Agarwal S."/>
            <person name="Srivastava S."/>
            <person name="Singh M."/>
            <person name="Sahoo L."/>
            <person name="Jayasankar P."/>
            <person name="Meher P.K."/>
            <person name="Koringa P.G."/>
            <person name="Iquebal M.A."/>
            <person name="Das S.P."/>
            <person name="Bit A."/>
            <person name="Patnaik S."/>
            <person name="Patel N."/>
            <person name="Shah T.M."/>
            <person name="Hinsu A."/>
            <person name="Jena J.K."/>
        </authorList>
    </citation>
    <scope>NUCLEOTIDE SEQUENCE</scope>
    <source>
        <strain evidence="8">CIFAMagur01</strain>
        <tissue evidence="8">Testis</tissue>
    </source>
</reference>
<keyword evidence="9" id="KW-1185">Reference proteome</keyword>
<name>A0A8J4TVU2_CLAMG</name>
<feature type="compositionally biased region" description="Polar residues" evidence="6">
    <location>
        <begin position="77"/>
        <end position="93"/>
    </location>
</feature>
<dbReference type="OrthoDB" id="8900217at2759"/>
<dbReference type="FunFam" id="2.40.50.40:FF:000002">
    <property type="entry name" value="C-C motif chemokine"/>
    <property type="match status" value="1"/>
</dbReference>
<dbReference type="CDD" id="cd00272">
    <property type="entry name" value="Chemokine_CC"/>
    <property type="match status" value="1"/>
</dbReference>
<feature type="domain" description="Chemokine interleukin-8-like" evidence="7">
    <location>
        <begin position="2"/>
        <end position="60"/>
    </location>
</feature>
<evidence type="ECO:0000256" key="3">
    <source>
        <dbReference type="ARBA" id="ARBA00022514"/>
    </source>
</evidence>
<evidence type="ECO:0000256" key="5">
    <source>
        <dbReference type="ARBA" id="ARBA00022729"/>
    </source>
</evidence>
<keyword evidence="4" id="KW-0964">Secreted</keyword>
<dbReference type="GO" id="GO:0008009">
    <property type="term" value="F:chemokine activity"/>
    <property type="evidence" value="ECO:0007669"/>
    <property type="project" value="InterPro"/>
</dbReference>
<feature type="non-terminal residue" evidence="8">
    <location>
        <position position="158"/>
    </location>
</feature>
<dbReference type="GO" id="GO:0006955">
    <property type="term" value="P:immune response"/>
    <property type="evidence" value="ECO:0007669"/>
    <property type="project" value="InterPro"/>
</dbReference>
<dbReference type="Proteomes" id="UP000727407">
    <property type="component" value="Unassembled WGS sequence"/>
</dbReference>
<dbReference type="PANTHER" id="PTHR12015:SF183">
    <property type="entry name" value="C-C MOTIF CHEMOKINE 3"/>
    <property type="match status" value="1"/>
</dbReference>
<gene>
    <name evidence="8" type="ORF">DAT39_023378</name>
</gene>
<dbReference type="AlphaFoldDB" id="A0A8J4TVU2"/>
<dbReference type="GO" id="GO:0005615">
    <property type="term" value="C:extracellular space"/>
    <property type="evidence" value="ECO:0007669"/>
    <property type="project" value="UniProtKB-KW"/>
</dbReference>
<keyword evidence="5" id="KW-0732">Signal</keyword>
<dbReference type="InterPro" id="IPR036048">
    <property type="entry name" value="Interleukin_8-like_sf"/>
</dbReference>
<evidence type="ECO:0000256" key="2">
    <source>
        <dbReference type="ARBA" id="ARBA00010868"/>
    </source>
</evidence>
<keyword evidence="3" id="KW-0202">Cytokine</keyword>
<evidence type="ECO:0000259" key="7">
    <source>
        <dbReference type="SMART" id="SM00199"/>
    </source>
</evidence>
<comment type="subcellular location">
    <subcellularLocation>
        <location evidence="1">Secreted</location>
    </subcellularLocation>
</comment>
<dbReference type="InterPro" id="IPR039809">
    <property type="entry name" value="Chemokine_b/g/d"/>
</dbReference>